<dbReference type="InterPro" id="IPR036425">
    <property type="entry name" value="MoaB/Mog-like_dom_sf"/>
</dbReference>
<dbReference type="GO" id="GO:0006747">
    <property type="term" value="P:FAD biosynthetic process"/>
    <property type="evidence" value="ECO:0007669"/>
    <property type="project" value="TreeGrafter"/>
</dbReference>
<evidence type="ECO:0000256" key="1">
    <source>
        <dbReference type="ARBA" id="ARBA00004726"/>
    </source>
</evidence>
<dbReference type="CDD" id="cd00885">
    <property type="entry name" value="cinA"/>
    <property type="match status" value="1"/>
</dbReference>
<keyword evidence="6" id="KW-0548">Nucleotidyltransferase</keyword>
<evidence type="ECO:0000256" key="4">
    <source>
        <dbReference type="ARBA" id="ARBA00022643"/>
    </source>
</evidence>
<dbReference type="InterPro" id="IPR001453">
    <property type="entry name" value="MoaB/Mog_dom"/>
</dbReference>
<feature type="region of interest" description="Disordered" evidence="13">
    <location>
        <begin position="35"/>
        <end position="55"/>
    </location>
</feature>
<gene>
    <name evidence="15" type="ORF">HAKA00212_LOCUS8419</name>
</gene>
<dbReference type="PANTHER" id="PTHR23293:SF9">
    <property type="entry name" value="FAD SYNTHASE"/>
    <property type="match status" value="1"/>
</dbReference>
<organism evidence="15">
    <name type="scientific">Heterosigma akashiwo</name>
    <name type="common">Chromophytic alga</name>
    <name type="synonym">Heterosigma carterae</name>
    <dbReference type="NCBI Taxonomy" id="2829"/>
    <lineage>
        <taxon>Eukaryota</taxon>
        <taxon>Sar</taxon>
        <taxon>Stramenopiles</taxon>
        <taxon>Ochrophyta</taxon>
        <taxon>Raphidophyceae</taxon>
        <taxon>Chattonellales</taxon>
        <taxon>Chattonellaceae</taxon>
        <taxon>Heterosigma</taxon>
    </lineage>
</organism>
<dbReference type="GO" id="GO:0003919">
    <property type="term" value="F:FMN adenylyltransferase activity"/>
    <property type="evidence" value="ECO:0007669"/>
    <property type="project" value="UniProtKB-EC"/>
</dbReference>
<dbReference type="Gene3D" id="3.40.980.10">
    <property type="entry name" value="MoaB/Mog-like domain"/>
    <property type="match status" value="1"/>
</dbReference>
<dbReference type="Pfam" id="PF00994">
    <property type="entry name" value="MoCF_biosynth"/>
    <property type="match status" value="1"/>
</dbReference>
<dbReference type="GO" id="GO:0005524">
    <property type="term" value="F:ATP binding"/>
    <property type="evidence" value="ECO:0007669"/>
    <property type="project" value="UniProtKB-KW"/>
</dbReference>
<keyword evidence="7" id="KW-0547">Nucleotide-binding</keyword>
<accession>A0A7S3XQX3</accession>
<keyword evidence="8" id="KW-0274">FAD</keyword>
<evidence type="ECO:0000313" key="15">
    <source>
        <dbReference type="EMBL" id="CAE0629733.1"/>
    </source>
</evidence>
<dbReference type="EMBL" id="HBIU01018066">
    <property type="protein sequence ID" value="CAE0629733.1"/>
    <property type="molecule type" value="Transcribed_RNA"/>
</dbReference>
<keyword evidence="3" id="KW-0285">Flavoprotein</keyword>
<evidence type="ECO:0000259" key="14">
    <source>
        <dbReference type="SMART" id="SM00852"/>
    </source>
</evidence>
<evidence type="ECO:0000256" key="7">
    <source>
        <dbReference type="ARBA" id="ARBA00022741"/>
    </source>
</evidence>
<keyword evidence="9" id="KW-0067">ATP-binding</keyword>
<evidence type="ECO:0000256" key="10">
    <source>
        <dbReference type="ARBA" id="ARBA00031145"/>
    </source>
</evidence>
<dbReference type="AlphaFoldDB" id="A0A7S3XQX3"/>
<comment type="pathway">
    <text evidence="1">Cofactor biosynthesis; FAD biosynthesis; FAD from FMN: step 1/1.</text>
</comment>
<evidence type="ECO:0000256" key="2">
    <source>
        <dbReference type="ARBA" id="ARBA00012393"/>
    </source>
</evidence>
<dbReference type="PANTHER" id="PTHR23293">
    <property type="entry name" value="FAD SYNTHETASE-RELATED FMN ADENYLYLTRANSFERASE"/>
    <property type="match status" value="1"/>
</dbReference>
<evidence type="ECO:0000256" key="12">
    <source>
        <dbReference type="ARBA" id="ARBA00049494"/>
    </source>
</evidence>
<keyword evidence="5" id="KW-0808">Transferase</keyword>
<comment type="catalytic activity">
    <reaction evidence="12">
        <text>FMN + ATP + H(+) = FAD + diphosphate</text>
        <dbReference type="Rhea" id="RHEA:17237"/>
        <dbReference type="ChEBI" id="CHEBI:15378"/>
        <dbReference type="ChEBI" id="CHEBI:30616"/>
        <dbReference type="ChEBI" id="CHEBI:33019"/>
        <dbReference type="ChEBI" id="CHEBI:57692"/>
        <dbReference type="ChEBI" id="CHEBI:58210"/>
        <dbReference type="EC" id="2.7.7.2"/>
    </reaction>
</comment>
<feature type="domain" description="MoaB/Mog" evidence="14">
    <location>
        <begin position="331"/>
        <end position="496"/>
    </location>
</feature>
<evidence type="ECO:0000256" key="8">
    <source>
        <dbReference type="ARBA" id="ARBA00022827"/>
    </source>
</evidence>
<reference evidence="15" key="1">
    <citation type="submission" date="2021-01" db="EMBL/GenBank/DDBJ databases">
        <authorList>
            <person name="Corre E."/>
            <person name="Pelletier E."/>
            <person name="Niang G."/>
            <person name="Scheremetjew M."/>
            <person name="Finn R."/>
            <person name="Kale V."/>
            <person name="Holt S."/>
            <person name="Cochrane G."/>
            <person name="Meng A."/>
            <person name="Brown T."/>
            <person name="Cohen L."/>
        </authorList>
    </citation>
    <scope>NUCLEOTIDE SEQUENCE</scope>
    <source>
        <strain evidence="15">CCMP3107</strain>
    </source>
</reference>
<keyword evidence="4" id="KW-0288">FMN</keyword>
<sequence length="617" mass="67416">MSFVRNGPIFAPYDKLKNGRYVQSGRECQSQTLPAPVSMATDDDSVASQQSKSDEIDITALDNPDGCDPEIFKESLELYKRMRACKIPTLAPKLQKALDVLDDAYRLYGTQRVFASYNGGKDAVAVAHLARAAAAAAAISEGRLRRPRMIYFAHAREFPEVLALIEATEAQYGLEVIRYDVGFVQGLTRQVAAEGGAPCAFALGTRRGDPNCGAQGHFAPSSAWMPPFMRVNPVLDWDYGQVWEFLRAFELPYPALYDRGFTSLGKMDDTFPNPALRREDGSYLPAYLLSDWTQERAGRGSGGAQAPASLDCDLDELDARRRRVARARHAGLIIIGDEILKGKTPDTNTAFAMARLSEIGIPLKRIAVVSDDFAEIEDEVRRQVQACDVVVTSGGLGPTHDDVTLRAAAAALGQRLAENGQMVRKLMAAYGAATPADLTPAQRKMALLPELAKLRLPEGDPDAWPILQCENVFILPGVPQFFEKKMDIITSNFLKPRFQAGKKIVLRCEETSIVDTLNNAVKQYPGVAFGSYPFYGRPDFSTVLTLEGSDLDELDAATNLLLSGIPKDDVVKVREDSTTLLSDIEDADDQEGGYSDGKESTVFDEESSEETTSSAAV</sequence>
<evidence type="ECO:0000256" key="5">
    <source>
        <dbReference type="ARBA" id="ARBA00022679"/>
    </source>
</evidence>
<dbReference type="Pfam" id="PF01507">
    <property type="entry name" value="PAPS_reduct"/>
    <property type="match status" value="2"/>
</dbReference>
<evidence type="ECO:0000256" key="9">
    <source>
        <dbReference type="ARBA" id="ARBA00022840"/>
    </source>
</evidence>
<protein>
    <recommendedName>
        <fullName evidence="2">FAD synthase</fullName>
        <ecNumber evidence="2">2.7.7.2</ecNumber>
    </recommendedName>
    <alternativeName>
        <fullName evidence="10">FAD pyrophosphorylase</fullName>
    </alternativeName>
    <alternativeName>
        <fullName evidence="11">FMN adenylyltransferase</fullName>
    </alternativeName>
</protein>
<dbReference type="InterPro" id="IPR002500">
    <property type="entry name" value="PAPS_reduct_dom"/>
</dbReference>
<dbReference type="SMART" id="SM00852">
    <property type="entry name" value="MoCF_biosynth"/>
    <property type="match status" value="1"/>
</dbReference>
<dbReference type="SUPFAM" id="SSF53218">
    <property type="entry name" value="Molybdenum cofactor biosynthesis proteins"/>
    <property type="match status" value="1"/>
</dbReference>
<dbReference type="SUPFAM" id="SSF52402">
    <property type="entry name" value="Adenine nucleotide alpha hydrolases-like"/>
    <property type="match status" value="1"/>
</dbReference>
<evidence type="ECO:0000256" key="11">
    <source>
        <dbReference type="ARBA" id="ARBA00031871"/>
    </source>
</evidence>
<dbReference type="Pfam" id="PF24102">
    <property type="entry name" value="FLAD1_M"/>
    <property type="match status" value="1"/>
</dbReference>
<name>A0A7S3XQX3_HETAK</name>
<evidence type="ECO:0000256" key="13">
    <source>
        <dbReference type="SAM" id="MobiDB-lite"/>
    </source>
</evidence>
<dbReference type="InterPro" id="IPR056596">
    <property type="entry name" value="FLAD1_M"/>
</dbReference>
<dbReference type="InterPro" id="IPR014729">
    <property type="entry name" value="Rossmann-like_a/b/a_fold"/>
</dbReference>
<feature type="region of interest" description="Disordered" evidence="13">
    <location>
        <begin position="581"/>
        <end position="617"/>
    </location>
</feature>
<proteinExistence type="predicted"/>
<evidence type="ECO:0000256" key="3">
    <source>
        <dbReference type="ARBA" id="ARBA00022630"/>
    </source>
</evidence>
<dbReference type="EC" id="2.7.7.2" evidence="2"/>
<evidence type="ECO:0000256" key="6">
    <source>
        <dbReference type="ARBA" id="ARBA00022695"/>
    </source>
</evidence>
<dbReference type="Gene3D" id="3.40.50.620">
    <property type="entry name" value="HUPs"/>
    <property type="match status" value="1"/>
</dbReference>